<dbReference type="RefSeq" id="WP_094766523.1">
    <property type="nucleotide sequence ID" value="NZ_FQYU01000001.1"/>
</dbReference>
<feature type="chain" id="PRO_5012974514" description="MetA-pathway of phenol degradation" evidence="1">
    <location>
        <begin position="26"/>
        <end position="333"/>
    </location>
</feature>
<evidence type="ECO:0008006" key="4">
    <source>
        <dbReference type="Google" id="ProtNLM"/>
    </source>
</evidence>
<dbReference type="EMBL" id="FQYU01000001">
    <property type="protein sequence ID" value="SHI64973.1"/>
    <property type="molecule type" value="Genomic_DNA"/>
</dbReference>
<feature type="signal peptide" evidence="1">
    <location>
        <begin position="1"/>
        <end position="25"/>
    </location>
</feature>
<organism evidence="2 3">
    <name type="scientific">Pseudozobellia thermophila</name>
    <dbReference type="NCBI Taxonomy" id="192903"/>
    <lineage>
        <taxon>Bacteria</taxon>
        <taxon>Pseudomonadati</taxon>
        <taxon>Bacteroidota</taxon>
        <taxon>Flavobacteriia</taxon>
        <taxon>Flavobacteriales</taxon>
        <taxon>Flavobacteriaceae</taxon>
        <taxon>Pseudozobellia</taxon>
    </lineage>
</organism>
<evidence type="ECO:0000313" key="3">
    <source>
        <dbReference type="Proteomes" id="UP000184543"/>
    </source>
</evidence>
<keyword evidence="1" id="KW-0732">Signal</keyword>
<protein>
    <recommendedName>
        <fullName evidence="4">MetA-pathway of phenol degradation</fullName>
    </recommendedName>
</protein>
<accession>A0A1M6CVQ6</accession>
<keyword evidence="3" id="KW-1185">Reference proteome</keyword>
<dbReference type="Proteomes" id="UP000184543">
    <property type="component" value="Unassembled WGS sequence"/>
</dbReference>
<dbReference type="AlphaFoldDB" id="A0A1M6CVQ6"/>
<dbReference type="OrthoDB" id="1405967at2"/>
<reference evidence="3" key="1">
    <citation type="submission" date="2016-11" db="EMBL/GenBank/DDBJ databases">
        <authorList>
            <person name="Varghese N."/>
            <person name="Submissions S."/>
        </authorList>
    </citation>
    <scope>NUCLEOTIDE SEQUENCE [LARGE SCALE GENOMIC DNA]</scope>
    <source>
        <strain evidence="3">DSM 19858</strain>
    </source>
</reference>
<evidence type="ECO:0000313" key="2">
    <source>
        <dbReference type="EMBL" id="SHI64973.1"/>
    </source>
</evidence>
<gene>
    <name evidence="2" type="ORF">SAMN04488513_101891</name>
</gene>
<sequence length="333" mass="37008">MTNDFLNIKHLTLLWAFACATLGFANDMGPLPEPSPCAAHFHYEEGYFDFCDTCGCGSSGGSMGYGTAMNSYFVGLRYIGQQYRSRDGIFNNSPWITENFNTLQAWGNIPVTERIILNAIVPYQFHNRVLPDGTDQEINGLGDISVLAFYNLLKATPDSIVSIKPEHYLQLGGGIKAPTGKYDKANNTGSVNPSFQLGNGSWDYILAMNYGFTHRNWGISTLLNYTFKTKNPKEYQFGNQLNYGINAFKTYYLSDFALTPIVGLAGEKFESNEEYGLKVADTEGNVFLGKLSIEGSYKNYALGLTGVLPISQDLNNGRVELRHRLSVYLNINL</sequence>
<dbReference type="STRING" id="192903.SAMN04488513_101891"/>
<proteinExistence type="predicted"/>
<name>A0A1M6CVQ6_9FLAO</name>
<evidence type="ECO:0000256" key="1">
    <source>
        <dbReference type="SAM" id="SignalP"/>
    </source>
</evidence>